<proteinExistence type="predicted"/>
<dbReference type="Gene3D" id="3.40.50.12780">
    <property type="entry name" value="N-terminal domain of ligase-like"/>
    <property type="match status" value="1"/>
</dbReference>
<dbReference type="InterPro" id="IPR000873">
    <property type="entry name" value="AMP-dep_synth/lig_dom"/>
</dbReference>
<dbReference type="InterPro" id="IPR020845">
    <property type="entry name" value="AMP-binding_CS"/>
</dbReference>
<reference evidence="2 3" key="1">
    <citation type="submission" date="2024-04" db="EMBL/GenBank/DDBJ databases">
        <title>Phyllosticta paracitricarpa is synonymous to the EU quarantine fungus P. citricarpa based on phylogenomic analyses.</title>
        <authorList>
            <consortium name="Lawrence Berkeley National Laboratory"/>
            <person name="Van Ingen-Buijs V.A."/>
            <person name="Van Westerhoven A.C."/>
            <person name="Haridas S."/>
            <person name="Skiadas P."/>
            <person name="Martin F."/>
            <person name="Groenewald J.Z."/>
            <person name="Crous P.W."/>
            <person name="Seidl M.F."/>
        </authorList>
    </citation>
    <scope>NUCLEOTIDE SEQUENCE [LARGE SCALE GENOMIC DNA]</scope>
    <source>
        <strain evidence="2 3">CBS 122670</strain>
    </source>
</reference>
<protein>
    <recommendedName>
        <fullName evidence="1">AMP-dependent synthetase/ligase domain-containing protein</fullName>
    </recommendedName>
</protein>
<feature type="domain" description="AMP-dependent synthetase/ligase" evidence="1">
    <location>
        <begin position="26"/>
        <end position="68"/>
    </location>
</feature>
<keyword evidence="3" id="KW-1185">Reference proteome</keyword>
<sequence>MAKVILVEPKLLETQLSWRWRNLDGDAARTTLAALNYSSGTTGLPKGVMTSHHNDVAKIAQTIFMRDRSRMGR</sequence>
<name>A0ABR1MR87_9PEZI</name>
<dbReference type="InterPro" id="IPR042099">
    <property type="entry name" value="ANL_N_sf"/>
</dbReference>
<evidence type="ECO:0000313" key="2">
    <source>
        <dbReference type="EMBL" id="KAK7555562.1"/>
    </source>
</evidence>
<dbReference type="PROSITE" id="PS00455">
    <property type="entry name" value="AMP_BINDING"/>
    <property type="match status" value="1"/>
</dbReference>
<evidence type="ECO:0000259" key="1">
    <source>
        <dbReference type="Pfam" id="PF00501"/>
    </source>
</evidence>
<dbReference type="EMBL" id="JBBPDW010000002">
    <property type="protein sequence ID" value="KAK7555562.1"/>
    <property type="molecule type" value="Genomic_DNA"/>
</dbReference>
<gene>
    <name evidence="2" type="ORF">IWX46DRAFT_637057</name>
</gene>
<accession>A0ABR1MR87</accession>
<comment type="caution">
    <text evidence="2">The sequence shown here is derived from an EMBL/GenBank/DDBJ whole genome shotgun (WGS) entry which is preliminary data.</text>
</comment>
<evidence type="ECO:0000313" key="3">
    <source>
        <dbReference type="Proteomes" id="UP001365128"/>
    </source>
</evidence>
<dbReference type="SUPFAM" id="SSF56801">
    <property type="entry name" value="Acetyl-CoA synthetase-like"/>
    <property type="match status" value="1"/>
</dbReference>
<dbReference type="Pfam" id="PF00501">
    <property type="entry name" value="AMP-binding"/>
    <property type="match status" value="1"/>
</dbReference>
<dbReference type="Proteomes" id="UP001365128">
    <property type="component" value="Unassembled WGS sequence"/>
</dbReference>
<organism evidence="2 3">
    <name type="scientific">Phyllosticta citricarpa</name>
    <dbReference type="NCBI Taxonomy" id="55181"/>
    <lineage>
        <taxon>Eukaryota</taxon>
        <taxon>Fungi</taxon>
        <taxon>Dikarya</taxon>
        <taxon>Ascomycota</taxon>
        <taxon>Pezizomycotina</taxon>
        <taxon>Dothideomycetes</taxon>
        <taxon>Dothideomycetes incertae sedis</taxon>
        <taxon>Botryosphaeriales</taxon>
        <taxon>Phyllostictaceae</taxon>
        <taxon>Phyllosticta</taxon>
    </lineage>
</organism>